<dbReference type="Proteomes" id="UP000177515">
    <property type="component" value="Chromosome 2"/>
</dbReference>
<organism evidence="1 2">
    <name type="scientific">Cupriavidus malaysiensis</name>
    <dbReference type="NCBI Taxonomy" id="367825"/>
    <lineage>
        <taxon>Bacteria</taxon>
        <taxon>Pseudomonadati</taxon>
        <taxon>Pseudomonadota</taxon>
        <taxon>Betaproteobacteria</taxon>
        <taxon>Burkholderiales</taxon>
        <taxon>Burkholderiaceae</taxon>
        <taxon>Cupriavidus</taxon>
    </lineage>
</organism>
<gene>
    <name evidence="1" type="ORF">BKK80_22885</name>
</gene>
<evidence type="ECO:0000313" key="2">
    <source>
        <dbReference type="Proteomes" id="UP000177515"/>
    </source>
</evidence>
<evidence type="ECO:0000313" key="1">
    <source>
        <dbReference type="EMBL" id="AOZ10718.1"/>
    </source>
</evidence>
<reference evidence="1 2" key="1">
    <citation type="submission" date="2016-10" db="EMBL/GenBank/DDBJ databases">
        <title>Complete genome sequences of three Cupriavidus strains isolated from various Malaysian environments.</title>
        <authorList>
            <person name="Abdullah A.A.-A."/>
            <person name="Shafie N.A.H."/>
            <person name="Lau N.S."/>
        </authorList>
    </citation>
    <scope>NUCLEOTIDE SEQUENCE [LARGE SCALE GENOMIC DNA]</scope>
    <source>
        <strain evidence="1 2">USMAA1020</strain>
    </source>
</reference>
<protein>
    <submittedName>
        <fullName evidence="1">Uncharacterized protein</fullName>
    </submittedName>
</protein>
<sequence length="179" mass="19272">MLAACADPPANERQIGSGGNLVRYSSSQVEVDLSEAERQTLQGLRDRVFTGATPERTLDAVAGALTALGFAPVSVDKETGLVEAGRSQTLLPKWRQLLRGAIKQRAGMLPAKPDHERLAAIVLVRAGHGGRATLVRARFERTVWDSNGDSRTKTVLEREIYDGFFVQTGKALCAPACAE</sequence>
<accession>A0A1D9IF81</accession>
<dbReference type="EMBL" id="CP017755">
    <property type="protein sequence ID" value="AOZ10718.1"/>
    <property type="molecule type" value="Genomic_DNA"/>
</dbReference>
<name>A0A1D9IF81_9BURK</name>
<proteinExistence type="predicted"/>
<keyword evidence="2" id="KW-1185">Reference proteome</keyword>